<protein>
    <submittedName>
        <fullName evidence="11">Cobyrinate a,c-diamide synthase</fullName>
    </submittedName>
</protein>
<keyword evidence="7" id="KW-0460">Magnesium</keyword>
<organism evidence="11 12">
    <name type="scientific">Halarcobacter ebronensis</name>
    <dbReference type="NCBI Taxonomy" id="1462615"/>
    <lineage>
        <taxon>Bacteria</taxon>
        <taxon>Pseudomonadati</taxon>
        <taxon>Campylobacterota</taxon>
        <taxon>Epsilonproteobacteria</taxon>
        <taxon>Campylobacterales</taxon>
        <taxon>Arcobacteraceae</taxon>
        <taxon>Halarcobacter</taxon>
    </lineage>
</organism>
<dbReference type="RefSeq" id="WP_128978081.1">
    <property type="nucleotide sequence ID" value="NZ_PDKJ01000001.1"/>
</dbReference>
<dbReference type="GO" id="GO:0009236">
    <property type="term" value="P:cobalamin biosynthetic process"/>
    <property type="evidence" value="ECO:0007669"/>
    <property type="project" value="UniProtKB-KW"/>
</dbReference>
<gene>
    <name evidence="11" type="ORF">CRV08_00800</name>
</gene>
<keyword evidence="6" id="KW-0067">ATP-binding</keyword>
<dbReference type="GO" id="GO:0042242">
    <property type="term" value="F:cobyrinic acid a,c-diamide synthase activity"/>
    <property type="evidence" value="ECO:0007669"/>
    <property type="project" value="InterPro"/>
</dbReference>
<keyword evidence="3" id="KW-0169">Cobalamin biosynthesis</keyword>
<name>A0A4Q0YIL7_9BACT</name>
<comment type="caution">
    <text evidence="11">The sequence shown here is derived from an EMBL/GenBank/DDBJ whole genome shotgun (WGS) entry which is preliminary data.</text>
</comment>
<evidence type="ECO:0000256" key="4">
    <source>
        <dbReference type="ARBA" id="ARBA00022598"/>
    </source>
</evidence>
<dbReference type="InterPro" id="IPR002586">
    <property type="entry name" value="CobQ/CobB/MinD/ParA_Nub-bd_dom"/>
</dbReference>
<dbReference type="NCBIfam" id="NF002204">
    <property type="entry name" value="PRK01077.1"/>
    <property type="match status" value="1"/>
</dbReference>
<dbReference type="InterPro" id="IPR027417">
    <property type="entry name" value="P-loop_NTPase"/>
</dbReference>
<dbReference type="Gene3D" id="3.40.50.300">
    <property type="entry name" value="P-loop containing nucleotide triphosphate hydrolases"/>
    <property type="match status" value="1"/>
</dbReference>
<dbReference type="AlphaFoldDB" id="A0A4Q0YIL7"/>
<comment type="pathway">
    <text evidence="2">Cofactor biosynthesis; adenosylcobalamin biosynthesis.</text>
</comment>
<evidence type="ECO:0000256" key="7">
    <source>
        <dbReference type="ARBA" id="ARBA00022842"/>
    </source>
</evidence>
<keyword evidence="5" id="KW-0547">Nucleotide-binding</keyword>
<dbReference type="InterPro" id="IPR029062">
    <property type="entry name" value="Class_I_gatase-like"/>
</dbReference>
<feature type="domain" description="CobB/CobQ-like glutamine amidotransferase" evidence="10">
    <location>
        <begin position="236"/>
        <end position="412"/>
    </location>
</feature>
<accession>A0A4Q0YIL7</accession>
<dbReference type="InterPro" id="IPR004484">
    <property type="entry name" value="CbiA/CobB_synth"/>
</dbReference>
<feature type="domain" description="CobQ/CobB/MinD/ParA nucleotide binding" evidence="9">
    <location>
        <begin position="4"/>
        <end position="175"/>
    </location>
</feature>
<dbReference type="Pfam" id="PF01656">
    <property type="entry name" value="CbiA"/>
    <property type="match status" value="1"/>
</dbReference>
<dbReference type="Gene3D" id="3.40.50.880">
    <property type="match status" value="1"/>
</dbReference>
<evidence type="ECO:0000256" key="5">
    <source>
        <dbReference type="ARBA" id="ARBA00022741"/>
    </source>
</evidence>
<dbReference type="PANTHER" id="PTHR43873:SF1">
    <property type="entry name" value="COBYRINATE A,C-DIAMIDE SYNTHASE"/>
    <property type="match status" value="1"/>
</dbReference>
<evidence type="ECO:0000256" key="6">
    <source>
        <dbReference type="ARBA" id="ARBA00022840"/>
    </source>
</evidence>
<sequence length="422" mass="48397">MKAILISSIASNQGKTLFTTALLNYYKTSVRPFKIGPDFIDPQFHHAICNTNSINLDSFIMNENQVKWIFDNYSDKNISILEGVMGFYDGMDKGCSSYDVGKLLNIPSLLLLDASGSYITISAVLKGLKTYKSDNTIKAVVLNKVSSNMHFELIKKQILDDFDDIEVLGWIKKDLKSLEHTHLGLDLAQKNDEELKDLTIEVLENIDLEKLEKLANYEKKEIEKYPFESFEKIDKKISIVYDENFSFLYYDNLVFLKELFSKVELVNPTKDETISNDTHLVFIPGGYVETEKSYNNIKDSNNFKNSLINHANKNRHIYAECAGLLYLAKCVDDKPMSGILNVEFTLTKKRVRLGYYYSQSGLKGHAFHYTKPLDTKNAIDILSKKENSKGELGAWRKNNVYGTYLHTMFRNNIKILKDYFGI</sequence>
<evidence type="ECO:0000259" key="10">
    <source>
        <dbReference type="Pfam" id="PF07685"/>
    </source>
</evidence>
<evidence type="ECO:0000256" key="8">
    <source>
        <dbReference type="ARBA" id="ARBA00022962"/>
    </source>
</evidence>
<evidence type="ECO:0000256" key="1">
    <source>
        <dbReference type="ARBA" id="ARBA00001946"/>
    </source>
</evidence>
<keyword evidence="8" id="KW-0315">Glutamine amidotransferase</keyword>
<evidence type="ECO:0000256" key="3">
    <source>
        <dbReference type="ARBA" id="ARBA00022573"/>
    </source>
</evidence>
<dbReference type="GO" id="GO:0005524">
    <property type="term" value="F:ATP binding"/>
    <property type="evidence" value="ECO:0007669"/>
    <property type="project" value="UniProtKB-KW"/>
</dbReference>
<dbReference type="PROSITE" id="PS51274">
    <property type="entry name" value="GATASE_COBBQ"/>
    <property type="match status" value="1"/>
</dbReference>
<dbReference type="EMBL" id="PDKJ01000001">
    <property type="protein sequence ID" value="RXJ70135.1"/>
    <property type="molecule type" value="Genomic_DNA"/>
</dbReference>
<evidence type="ECO:0000256" key="2">
    <source>
        <dbReference type="ARBA" id="ARBA00004953"/>
    </source>
</evidence>
<dbReference type="PANTHER" id="PTHR43873">
    <property type="entry name" value="COBYRINATE A,C-DIAMIDE SYNTHASE"/>
    <property type="match status" value="1"/>
</dbReference>
<evidence type="ECO:0000313" key="12">
    <source>
        <dbReference type="Proteomes" id="UP000290172"/>
    </source>
</evidence>
<dbReference type="SUPFAM" id="SSF52540">
    <property type="entry name" value="P-loop containing nucleoside triphosphate hydrolases"/>
    <property type="match status" value="1"/>
</dbReference>
<dbReference type="Proteomes" id="UP000290172">
    <property type="component" value="Unassembled WGS sequence"/>
</dbReference>
<dbReference type="Pfam" id="PF07685">
    <property type="entry name" value="GATase_3"/>
    <property type="match status" value="1"/>
</dbReference>
<dbReference type="SUPFAM" id="SSF52317">
    <property type="entry name" value="Class I glutamine amidotransferase-like"/>
    <property type="match status" value="1"/>
</dbReference>
<evidence type="ECO:0000313" key="11">
    <source>
        <dbReference type="EMBL" id="RXJ70135.1"/>
    </source>
</evidence>
<proteinExistence type="predicted"/>
<evidence type="ECO:0000259" key="9">
    <source>
        <dbReference type="Pfam" id="PF01656"/>
    </source>
</evidence>
<dbReference type="InterPro" id="IPR011698">
    <property type="entry name" value="GATase_3"/>
</dbReference>
<comment type="cofactor">
    <cofactor evidence="1">
        <name>Mg(2+)</name>
        <dbReference type="ChEBI" id="CHEBI:18420"/>
    </cofactor>
</comment>
<keyword evidence="4" id="KW-0436">Ligase</keyword>
<reference evidence="11 12" key="1">
    <citation type="submission" date="2017-10" db="EMBL/GenBank/DDBJ databases">
        <title>Genomics of the genus Arcobacter.</title>
        <authorList>
            <person name="Perez-Cataluna A."/>
            <person name="Figueras M.J."/>
        </authorList>
    </citation>
    <scope>NUCLEOTIDE SEQUENCE [LARGE SCALE GENOMIC DNA]</scope>
    <source>
        <strain evidence="11 12">CECT 8993</strain>
    </source>
</reference>